<dbReference type="EMBL" id="SDPW01000001">
    <property type="protein sequence ID" value="RXZ54885.1"/>
    <property type="molecule type" value="Genomic_DNA"/>
</dbReference>
<name>A0A4Q2K0D8_9ACTN</name>
<dbReference type="NCBIfam" id="TIGR01603">
    <property type="entry name" value="maj_tail_phi13"/>
    <property type="match status" value="1"/>
</dbReference>
<keyword evidence="2" id="KW-1185">Reference proteome</keyword>
<accession>A0A4Q2K0D8</accession>
<dbReference type="OrthoDB" id="3078218at2"/>
<evidence type="ECO:0000313" key="2">
    <source>
        <dbReference type="Proteomes" id="UP000293345"/>
    </source>
</evidence>
<evidence type="ECO:0000313" key="1">
    <source>
        <dbReference type="EMBL" id="RXZ54885.1"/>
    </source>
</evidence>
<proteinExistence type="predicted"/>
<organism evidence="1 2">
    <name type="scientific">Senegalimassilia faecalis</name>
    <dbReference type="NCBI Taxonomy" id="2509433"/>
    <lineage>
        <taxon>Bacteria</taxon>
        <taxon>Bacillati</taxon>
        <taxon>Actinomycetota</taxon>
        <taxon>Coriobacteriia</taxon>
        <taxon>Coriobacteriales</taxon>
        <taxon>Coriobacteriaceae</taxon>
        <taxon>Senegalimassilia</taxon>
    </lineage>
</organism>
<dbReference type="InterPro" id="IPR006490">
    <property type="entry name" value="Maj_tail_phi13"/>
</dbReference>
<dbReference type="AlphaFoldDB" id="A0A4Q2K0D8"/>
<protein>
    <recommendedName>
        <fullName evidence="3">Phage tail protein</fullName>
    </recommendedName>
</protein>
<dbReference type="RefSeq" id="WP_129425704.1">
    <property type="nucleotide sequence ID" value="NZ_SDPW01000001.1"/>
</dbReference>
<comment type="caution">
    <text evidence="1">The sequence shown here is derived from an EMBL/GenBank/DDBJ whole genome shotgun (WGS) entry which is preliminary data.</text>
</comment>
<reference evidence="1 2" key="1">
    <citation type="submission" date="2019-01" db="EMBL/GenBank/DDBJ databases">
        <title>Senegalimassilia sp. nov. KGMB04484 isolated human feces.</title>
        <authorList>
            <person name="Han K.-I."/>
            <person name="Kim J.-S."/>
            <person name="Lee K.C."/>
            <person name="Suh M.K."/>
            <person name="Eom M.K."/>
            <person name="Lee J.H."/>
            <person name="Park S.-H."/>
            <person name="Kang S.W."/>
            <person name="Park J.-E."/>
            <person name="Oh B.S."/>
            <person name="Yu S.Y."/>
            <person name="Choi S.-H."/>
            <person name="Lee D.H."/>
            <person name="Yoon H."/>
            <person name="Kim B.-Y."/>
            <person name="Lee J.H."/>
            <person name="Lee J.-S."/>
        </authorList>
    </citation>
    <scope>NUCLEOTIDE SEQUENCE [LARGE SCALE GENOMIC DNA]</scope>
    <source>
        <strain evidence="1 2">KGMB04484</strain>
    </source>
</reference>
<gene>
    <name evidence="1" type="ORF">ET524_10620</name>
</gene>
<dbReference type="Proteomes" id="UP000293345">
    <property type="component" value="Unassembled WGS sequence"/>
</dbReference>
<evidence type="ECO:0008006" key="3">
    <source>
        <dbReference type="Google" id="ProtNLM"/>
    </source>
</evidence>
<sequence>MARNGFFGVKNAHVARFTDEDTFEYEKPIHIPGTVEIKIEPSIEQATSYGDNEPWLDKYQDNGGSITWSLYDIESTPELRELLADINGFDIDEKGRVLATSGKTPKPFAFMCEQPGHAVGKRRCIYKCTSKPASVDAKTLEDKPDITQIDYELTFRPVTLPTGWRGCYIDTYSDIADYDKFFEQVDTAAKPKTEAA</sequence>